<reference evidence="2 3" key="1">
    <citation type="submission" date="2013-10" db="EMBL/GenBank/DDBJ databases">
        <authorList>
            <consortium name="International Citrus Genome Consortium"/>
            <person name="Jenkins J."/>
            <person name="Schmutz J."/>
            <person name="Prochnik S."/>
            <person name="Rokhsar D."/>
            <person name="Gmitter F."/>
            <person name="Ollitrault P."/>
            <person name="Machado M."/>
            <person name="Talon M."/>
            <person name="Wincker P."/>
            <person name="Jaillon O."/>
            <person name="Morgante M."/>
        </authorList>
    </citation>
    <scope>NUCLEOTIDE SEQUENCE</scope>
    <source>
        <strain evidence="3">cv. Clemenules</strain>
    </source>
</reference>
<sequence>MPTVQGMGLKDVTLQVSSDKEAKDVHLCGMNLMRDQVFTSFPCFIFLHCVFQLSGFANTIFFCTHFILAVLEK</sequence>
<accession>V4RZD6</accession>
<dbReference type="Proteomes" id="UP000030687">
    <property type="component" value="Unassembled WGS sequence"/>
</dbReference>
<dbReference type="Gramene" id="ESR40448">
    <property type="protein sequence ID" value="ESR40448"/>
    <property type="gene ID" value="CICLE_v10026888mg"/>
</dbReference>
<organism evidence="2 3">
    <name type="scientific">Citrus clementina</name>
    <name type="common">Clementine</name>
    <name type="synonym">Citrus deliciosa x Citrus sinensis</name>
    <dbReference type="NCBI Taxonomy" id="85681"/>
    <lineage>
        <taxon>Eukaryota</taxon>
        <taxon>Viridiplantae</taxon>
        <taxon>Streptophyta</taxon>
        <taxon>Embryophyta</taxon>
        <taxon>Tracheophyta</taxon>
        <taxon>Spermatophyta</taxon>
        <taxon>Magnoliopsida</taxon>
        <taxon>eudicotyledons</taxon>
        <taxon>Gunneridae</taxon>
        <taxon>Pentapetalae</taxon>
        <taxon>rosids</taxon>
        <taxon>malvids</taxon>
        <taxon>Sapindales</taxon>
        <taxon>Rutaceae</taxon>
        <taxon>Aurantioideae</taxon>
        <taxon>Citrus</taxon>
    </lineage>
</organism>
<proteinExistence type="predicted"/>
<evidence type="ECO:0000313" key="3">
    <source>
        <dbReference type="Proteomes" id="UP000030687"/>
    </source>
</evidence>
<keyword evidence="3" id="KW-1185">Reference proteome</keyword>
<gene>
    <name evidence="2" type="ORF">CICLE_v10026888mg</name>
</gene>
<keyword evidence="1" id="KW-0472">Membrane</keyword>
<dbReference type="EMBL" id="KI536925">
    <property type="protein sequence ID" value="ESR40448.1"/>
    <property type="molecule type" value="Genomic_DNA"/>
</dbReference>
<evidence type="ECO:0000256" key="1">
    <source>
        <dbReference type="SAM" id="Phobius"/>
    </source>
</evidence>
<name>V4RZD6_CITCL</name>
<dbReference type="KEGG" id="cic:CICLE_v10026888mg"/>
<protein>
    <submittedName>
        <fullName evidence="2">Uncharacterized protein</fullName>
    </submittedName>
</protein>
<keyword evidence="1" id="KW-1133">Transmembrane helix</keyword>
<dbReference type="AlphaFoldDB" id="V4RZD6"/>
<keyword evidence="1" id="KW-0812">Transmembrane</keyword>
<evidence type="ECO:0000313" key="2">
    <source>
        <dbReference type="EMBL" id="ESR40448.1"/>
    </source>
</evidence>
<dbReference type="InParanoid" id="V4RZD6"/>
<feature type="transmembrane region" description="Helical" evidence="1">
    <location>
        <begin position="45"/>
        <end position="71"/>
    </location>
</feature>